<name>A0ABT6D507_9LACO</name>
<keyword evidence="2" id="KW-1185">Reference proteome</keyword>
<proteinExistence type="predicted"/>
<gene>
    <name evidence="1" type="ORF">OIT47_010070</name>
</gene>
<dbReference type="RefSeq" id="WP_199404670.1">
    <property type="nucleotide sequence ID" value="NZ_JAOZFC020000003.1"/>
</dbReference>
<accession>A0ABT6D507</accession>
<organism evidence="1 2">
    <name type="scientific">Weissella fermenti</name>
    <dbReference type="NCBI Taxonomy" id="2987699"/>
    <lineage>
        <taxon>Bacteria</taxon>
        <taxon>Bacillati</taxon>
        <taxon>Bacillota</taxon>
        <taxon>Bacilli</taxon>
        <taxon>Lactobacillales</taxon>
        <taxon>Lactobacillaceae</taxon>
        <taxon>Weissella</taxon>
    </lineage>
</organism>
<evidence type="ECO:0000313" key="1">
    <source>
        <dbReference type="EMBL" id="MDF9300613.1"/>
    </source>
</evidence>
<evidence type="ECO:0000313" key="2">
    <source>
        <dbReference type="Proteomes" id="UP001146336"/>
    </source>
</evidence>
<protein>
    <submittedName>
        <fullName evidence="1">Uncharacterized protein</fullName>
    </submittedName>
</protein>
<dbReference type="EMBL" id="JAOZFC020000003">
    <property type="protein sequence ID" value="MDF9300613.1"/>
    <property type="molecule type" value="Genomic_DNA"/>
</dbReference>
<sequence>MTNNDLKQITEINQRLANSKSPYIQAFLKTLQADDWTVTAQEKISFELLNLHSVIMIKIFTILYKDSTNDERKAEIENLIDIMFDLGKVAQFIDYLHDKTAQDYINYPPDMPQPQTYLD</sequence>
<reference evidence="1" key="1">
    <citation type="submission" date="2023-03" db="EMBL/GenBank/DDBJ databases">
        <title>Comparative genomics of Weissella fermenti BK2, and weissella type species.</title>
        <authorList>
            <person name="Lee J.K."/>
            <person name="Baek J.H."/>
            <person name="Kim J.M."/>
            <person name="Choi D.G."/>
            <person name="Jeon C.O."/>
        </authorList>
    </citation>
    <scope>NUCLEOTIDE SEQUENCE</scope>
    <source>
        <strain evidence="1">BK2</strain>
    </source>
</reference>
<comment type="caution">
    <text evidence="1">The sequence shown here is derived from an EMBL/GenBank/DDBJ whole genome shotgun (WGS) entry which is preliminary data.</text>
</comment>
<dbReference type="Proteomes" id="UP001146336">
    <property type="component" value="Unassembled WGS sequence"/>
</dbReference>